<keyword evidence="3" id="KW-0677">Repeat</keyword>
<feature type="region of interest" description="Disordered" evidence="5">
    <location>
        <begin position="1"/>
        <end position="37"/>
    </location>
</feature>
<evidence type="ECO:0000256" key="5">
    <source>
        <dbReference type="SAM" id="MobiDB-lite"/>
    </source>
</evidence>
<evidence type="ECO:0000313" key="6">
    <source>
        <dbReference type="Ensembl" id="ENSSCAP00000019588.1"/>
    </source>
</evidence>
<sequence length="356" mass="41191">MSSVKSSKTALKGSKTAAKKQKGKTKLRSHEKEKETHLGHPEIFPLVLTAKTQEIFNCRPDEDVTVENNFKCIKKEDIIQDLKTRAKSSDFFPFKQEYPGEELLVVFDPSFQYGENFYIVASEEAKENFLKSLAAAEEKEETEEENIEETPEVRKPWVSLGSEKEVEEESLQERETKIKYKISRVRRKFGAPITFTDKNAADEKESYAECTAYEDDTFSIKLLERDVGVQMVPKLREASTQTKWTYPKNASTQYYPRLLSNEAKAESLSSERLKKFLTAVQIRVEIALQQNEIMNVFFDDWKALAEDQEEGKPDVYLKEYQLFTDVQYLKNRTISCVRWHPTIYGNAVNSTDLSFQ</sequence>
<feature type="compositionally biased region" description="Basic and acidic residues" evidence="5">
    <location>
        <begin position="28"/>
        <end position="37"/>
    </location>
</feature>
<dbReference type="AlphaFoldDB" id="A0A8C9UGA1"/>
<dbReference type="InterPro" id="IPR050687">
    <property type="entry name" value="Dynein_IC"/>
</dbReference>
<dbReference type="PANTHER" id="PTHR12442">
    <property type="entry name" value="DYNEIN INTERMEDIATE CHAIN"/>
    <property type="match status" value="1"/>
</dbReference>
<dbReference type="PANTHER" id="PTHR12442:SF5">
    <property type="entry name" value="DYNEIN AXONEMAL INTERMEDIATE CHAIN 3"/>
    <property type="match status" value="1"/>
</dbReference>
<dbReference type="GO" id="GO:0036159">
    <property type="term" value="P:inner dynein arm assembly"/>
    <property type="evidence" value="ECO:0007669"/>
    <property type="project" value="TreeGrafter"/>
</dbReference>
<proteinExistence type="predicted"/>
<dbReference type="GeneTree" id="ENSGT00940000156924"/>
<dbReference type="GO" id="GO:0045504">
    <property type="term" value="F:dynein heavy chain binding"/>
    <property type="evidence" value="ECO:0007669"/>
    <property type="project" value="TreeGrafter"/>
</dbReference>
<accession>A0A8C9UGA1</accession>
<organism evidence="6 7">
    <name type="scientific">Serinus canaria</name>
    <name type="common">Island canary</name>
    <name type="synonym">Fringilla canaria</name>
    <dbReference type="NCBI Taxonomy" id="9135"/>
    <lineage>
        <taxon>Eukaryota</taxon>
        <taxon>Metazoa</taxon>
        <taxon>Chordata</taxon>
        <taxon>Craniata</taxon>
        <taxon>Vertebrata</taxon>
        <taxon>Euteleostomi</taxon>
        <taxon>Archelosauria</taxon>
        <taxon>Archosauria</taxon>
        <taxon>Dinosauria</taxon>
        <taxon>Saurischia</taxon>
        <taxon>Theropoda</taxon>
        <taxon>Coelurosauria</taxon>
        <taxon>Aves</taxon>
        <taxon>Neognathae</taxon>
        <taxon>Neoaves</taxon>
        <taxon>Telluraves</taxon>
        <taxon>Australaves</taxon>
        <taxon>Passeriformes</taxon>
        <taxon>Passeroidea</taxon>
        <taxon>Fringillidae</taxon>
        <taxon>Carduelinae</taxon>
        <taxon>Serinus</taxon>
    </lineage>
</organism>
<evidence type="ECO:0000313" key="7">
    <source>
        <dbReference type="Proteomes" id="UP000694409"/>
    </source>
</evidence>
<evidence type="ECO:0000256" key="4">
    <source>
        <dbReference type="SAM" id="Coils"/>
    </source>
</evidence>
<evidence type="ECO:0000256" key="1">
    <source>
        <dbReference type="ARBA" id="ARBA00022490"/>
    </source>
</evidence>
<dbReference type="GO" id="GO:0045503">
    <property type="term" value="F:dynein light chain binding"/>
    <property type="evidence" value="ECO:0007669"/>
    <property type="project" value="TreeGrafter"/>
</dbReference>
<keyword evidence="4" id="KW-0175">Coiled coil</keyword>
<dbReference type="Ensembl" id="ENSSCAT00000021880.1">
    <property type="protein sequence ID" value="ENSSCAP00000019588.1"/>
    <property type="gene ID" value="ENSSCAG00000014135.1"/>
</dbReference>
<reference evidence="6" key="1">
    <citation type="submission" date="2025-08" db="UniProtKB">
        <authorList>
            <consortium name="Ensembl"/>
        </authorList>
    </citation>
    <scope>IDENTIFICATION</scope>
</reference>
<keyword evidence="2" id="KW-0853">WD repeat</keyword>
<evidence type="ECO:0000256" key="2">
    <source>
        <dbReference type="ARBA" id="ARBA00022574"/>
    </source>
</evidence>
<keyword evidence="7" id="KW-1185">Reference proteome</keyword>
<dbReference type="Proteomes" id="UP000694409">
    <property type="component" value="Unassembled WGS sequence"/>
</dbReference>
<dbReference type="GO" id="GO:0060294">
    <property type="term" value="P:cilium movement involved in cell motility"/>
    <property type="evidence" value="ECO:0007669"/>
    <property type="project" value="TreeGrafter"/>
</dbReference>
<feature type="coiled-coil region" evidence="4">
    <location>
        <begin position="119"/>
        <end position="150"/>
    </location>
</feature>
<reference evidence="6" key="2">
    <citation type="submission" date="2025-09" db="UniProtKB">
        <authorList>
            <consortium name="Ensembl"/>
        </authorList>
    </citation>
    <scope>IDENTIFICATION</scope>
</reference>
<protein>
    <recommendedName>
        <fullName evidence="8">WD repeat domain 63</fullName>
    </recommendedName>
</protein>
<dbReference type="OMA" id="NCRADED"/>
<evidence type="ECO:0000256" key="3">
    <source>
        <dbReference type="ARBA" id="ARBA00022737"/>
    </source>
</evidence>
<name>A0A8C9UGA1_SERCA</name>
<feature type="compositionally biased region" description="Basic residues" evidence="5">
    <location>
        <begin position="17"/>
        <end position="27"/>
    </location>
</feature>
<keyword evidence="1" id="KW-0963">Cytoplasm</keyword>
<dbReference type="GO" id="GO:0036156">
    <property type="term" value="C:inner dynein arm"/>
    <property type="evidence" value="ECO:0007669"/>
    <property type="project" value="TreeGrafter"/>
</dbReference>
<evidence type="ECO:0008006" key="8">
    <source>
        <dbReference type="Google" id="ProtNLM"/>
    </source>
</evidence>